<comment type="caution">
    <text evidence="2">The sequence shown here is derived from an EMBL/GenBank/DDBJ whole genome shotgun (WGS) entry which is preliminary data.</text>
</comment>
<dbReference type="Proteomes" id="UP000663852">
    <property type="component" value="Unassembled WGS sequence"/>
</dbReference>
<evidence type="ECO:0000313" key="2">
    <source>
        <dbReference type="EMBL" id="CAF1569437.1"/>
    </source>
</evidence>
<proteinExistence type="predicted"/>
<evidence type="ECO:0000313" key="3">
    <source>
        <dbReference type="Proteomes" id="UP000663828"/>
    </source>
</evidence>
<dbReference type="AlphaFoldDB" id="A0A815YDS9"/>
<name>A0A815YDS9_ADIRI</name>
<evidence type="ECO:0008006" key="4">
    <source>
        <dbReference type="Google" id="ProtNLM"/>
    </source>
</evidence>
<dbReference type="Proteomes" id="UP000663828">
    <property type="component" value="Unassembled WGS sequence"/>
</dbReference>
<dbReference type="EMBL" id="CAJNOJ010000301">
    <property type="protein sequence ID" value="CAF1382515.1"/>
    <property type="molecule type" value="Genomic_DNA"/>
</dbReference>
<accession>A0A815YDS9</accession>
<keyword evidence="3" id="KW-1185">Reference proteome</keyword>
<dbReference type="EMBL" id="CAJNOR010005604">
    <property type="protein sequence ID" value="CAF1569437.1"/>
    <property type="molecule type" value="Genomic_DNA"/>
</dbReference>
<evidence type="ECO:0000313" key="1">
    <source>
        <dbReference type="EMBL" id="CAF1382515.1"/>
    </source>
</evidence>
<sequence>MAKFYGKFKEILLNCQNEIKVLLTKRNSNEILYLIRGEFESIPLWHFILIPFEEICQTETKKMIDWNLFAREIQYLNKRNEICSLSGWGIHPSIDLQFSITKFYSNQITRNSFQREFFHKTLFEDLSNELFYEIFDYLTFQQISQTFFHLNSRFNHLIFSLSNQTLILNGNKDFHLLKLFPNQISHLIIKNLFHFETNFNIKSLIIENEKNFHEKFYEIFPNLQNLKLQCEINRKCSRKFLNEIFSSKSVHLRHLTLNRIETFSIKHSFLSIEYLSIRSHNLMLFSQILSLFPNLNHLQFHILDHFLPYLPISPSNSTYFLPRLTLFSDLQILSTDVIFSFLHFLPNLRRFYLQTNCQSSFLQFIQHLPTKLPNLSYFSCYFKENLDKSQRIGDLHEIHQISSCFQRIRCFDENEHYRIFFTN</sequence>
<protein>
    <recommendedName>
        <fullName evidence="4">F-box domain-containing protein</fullName>
    </recommendedName>
</protein>
<gene>
    <name evidence="1" type="ORF">EDS130_LOCUS35008</name>
    <name evidence="2" type="ORF">XAT740_LOCUS44336</name>
</gene>
<organism evidence="2 3">
    <name type="scientific">Adineta ricciae</name>
    <name type="common">Rotifer</name>
    <dbReference type="NCBI Taxonomy" id="249248"/>
    <lineage>
        <taxon>Eukaryota</taxon>
        <taxon>Metazoa</taxon>
        <taxon>Spiralia</taxon>
        <taxon>Gnathifera</taxon>
        <taxon>Rotifera</taxon>
        <taxon>Eurotatoria</taxon>
        <taxon>Bdelloidea</taxon>
        <taxon>Adinetida</taxon>
        <taxon>Adinetidae</taxon>
        <taxon>Adineta</taxon>
    </lineage>
</organism>
<reference evidence="2" key="1">
    <citation type="submission" date="2021-02" db="EMBL/GenBank/DDBJ databases">
        <authorList>
            <person name="Nowell W R."/>
        </authorList>
    </citation>
    <scope>NUCLEOTIDE SEQUENCE</scope>
</reference>
<dbReference type="OrthoDB" id="9986500at2759"/>